<evidence type="ECO:0000259" key="1">
    <source>
        <dbReference type="PROSITE" id="PS50837"/>
    </source>
</evidence>
<dbReference type="Proteomes" id="UP001445076">
    <property type="component" value="Unassembled WGS sequence"/>
</dbReference>
<evidence type="ECO:0000313" key="3">
    <source>
        <dbReference type="Proteomes" id="UP001445076"/>
    </source>
</evidence>
<protein>
    <recommendedName>
        <fullName evidence="1">NACHT domain-containing protein</fullName>
    </recommendedName>
</protein>
<reference evidence="2" key="2">
    <citation type="submission" date="2024-01" db="EMBL/GenBank/DDBJ databases">
        <authorList>
            <person name="He J."/>
            <person name="Wang M."/>
            <person name="Zheng J."/>
            <person name="Liu Z."/>
        </authorList>
    </citation>
    <scope>NUCLEOTIDE SEQUENCE</scope>
    <source>
        <strain evidence="2">ZL_2023a</strain>
        <tissue evidence="2">Muscle</tissue>
    </source>
</reference>
<reference evidence="2 3" key="1">
    <citation type="journal article" date="2024" name="BMC Genomics">
        <title>Genome assembly of redclaw crayfish (Cherax quadricarinatus) provides insights into its immune adaptation and hypoxia tolerance.</title>
        <authorList>
            <person name="Liu Z."/>
            <person name="Zheng J."/>
            <person name="Li H."/>
            <person name="Fang K."/>
            <person name="Wang S."/>
            <person name="He J."/>
            <person name="Zhou D."/>
            <person name="Weng S."/>
            <person name="Chi M."/>
            <person name="Gu Z."/>
            <person name="He J."/>
            <person name="Li F."/>
            <person name="Wang M."/>
        </authorList>
    </citation>
    <scope>NUCLEOTIDE SEQUENCE [LARGE SCALE GENOMIC DNA]</scope>
    <source>
        <strain evidence="2">ZL_2023a</strain>
    </source>
</reference>
<dbReference type="PANTHER" id="PTHR46844:SF1">
    <property type="entry name" value="SLR5058 PROTEIN"/>
    <property type="match status" value="1"/>
</dbReference>
<proteinExistence type="predicted"/>
<organism evidence="2 3">
    <name type="scientific">Cherax quadricarinatus</name>
    <name type="common">Australian red claw crayfish</name>
    <dbReference type="NCBI Taxonomy" id="27406"/>
    <lineage>
        <taxon>Eukaryota</taxon>
        <taxon>Metazoa</taxon>
        <taxon>Ecdysozoa</taxon>
        <taxon>Arthropoda</taxon>
        <taxon>Crustacea</taxon>
        <taxon>Multicrustacea</taxon>
        <taxon>Malacostraca</taxon>
        <taxon>Eumalacostraca</taxon>
        <taxon>Eucarida</taxon>
        <taxon>Decapoda</taxon>
        <taxon>Pleocyemata</taxon>
        <taxon>Astacidea</taxon>
        <taxon>Parastacoidea</taxon>
        <taxon>Parastacidae</taxon>
        <taxon>Cherax</taxon>
    </lineage>
</organism>
<dbReference type="InterPro" id="IPR007111">
    <property type="entry name" value="NACHT_NTPase"/>
</dbReference>
<evidence type="ECO:0000313" key="2">
    <source>
        <dbReference type="EMBL" id="KAK8723920.1"/>
    </source>
</evidence>
<comment type="caution">
    <text evidence="2">The sequence shown here is derived from an EMBL/GenBank/DDBJ whole genome shotgun (WGS) entry which is preliminary data.</text>
</comment>
<keyword evidence="3" id="KW-1185">Reference proteome</keyword>
<accession>A0AAW0W5P2</accession>
<dbReference type="Pfam" id="PF05729">
    <property type="entry name" value="NACHT"/>
    <property type="match status" value="1"/>
</dbReference>
<dbReference type="SUPFAM" id="SSF52540">
    <property type="entry name" value="P-loop containing nucleoside triphosphate hydrolases"/>
    <property type="match status" value="1"/>
</dbReference>
<dbReference type="EMBL" id="JARKIK010000088">
    <property type="protein sequence ID" value="KAK8723921.1"/>
    <property type="molecule type" value="Genomic_DNA"/>
</dbReference>
<feature type="non-terminal residue" evidence="2">
    <location>
        <position position="578"/>
    </location>
</feature>
<dbReference type="PANTHER" id="PTHR46844">
    <property type="entry name" value="SLR5058 PROTEIN"/>
    <property type="match status" value="1"/>
</dbReference>
<gene>
    <name evidence="2" type="ORF">OTU49_011606</name>
</gene>
<dbReference type="AlphaFoldDB" id="A0AAW0W5P2"/>
<dbReference type="PROSITE" id="PS50837">
    <property type="entry name" value="NACHT"/>
    <property type="match status" value="1"/>
</dbReference>
<feature type="domain" description="NACHT" evidence="1">
    <location>
        <begin position="292"/>
        <end position="412"/>
    </location>
</feature>
<name>A0AAW0W5P2_CHEQU</name>
<dbReference type="Gene3D" id="3.40.50.300">
    <property type="entry name" value="P-loop containing nucleotide triphosphate hydrolases"/>
    <property type="match status" value="1"/>
</dbReference>
<dbReference type="EMBL" id="JARKIK010000088">
    <property type="protein sequence ID" value="KAK8723920.1"/>
    <property type="molecule type" value="Genomic_DNA"/>
</dbReference>
<dbReference type="InterPro" id="IPR027417">
    <property type="entry name" value="P-loop_NTPase"/>
</dbReference>
<sequence length="578" mass="66521">MATITQEESNGFRFIKALNLCGRGVLHHVFCWGAPDKASGTKLDEYLNNLDQTSSANFLKLKKKDRKFNKTQNKLINMSPDGRGFDVPLLCLSIKLGCENVASVDDLKWITPSTEMEYYITAVKNLRNDALHSQLAVPNTEYLENIRKLREVLTGCLKASGERYGKDEAEVNKEINQLNHDLDYIMNEILEMEEIVKYCSDDIKQLIITESCNKLKEILQEMSYMSPFSCITNNFQLKANKFFIDIQVKQGKRRGKGEHKDYRDLLQLVQSTSVSSSVNSATQQQSPSARPQILLLEGLAGSGKTTLVKLITEEWIQGGQGNMRGLDDYDLLLWVQCRDHSMNSYQDLLDRLIPDVSAKYRMVLPRIMKLCKVLIIVDGLDELNDHSSSLVKSLLYEFQNSIYTTFICTSRPEKVEIFSMTIPEGYDVTNAELQGIKQEHMPEFVRSTHEIIKKNNNSNSSTDLLVEKVMSVRDLYEHLRLPMNLAFFVYIWEYAPDEINVMTVTQTRLYHKIHEVCQKKLLERLADCSDLQHKVQEILRMIYETSLENLSREQLTLEEETVERLISACNKRDLPYNE</sequence>